<protein>
    <submittedName>
        <fullName evidence="2">Putative secreted protein</fullName>
    </submittedName>
</protein>
<keyword evidence="1" id="KW-0732">Signal</keyword>
<accession>A0A2M4DGT8</accession>
<evidence type="ECO:0000313" key="2">
    <source>
        <dbReference type="EMBL" id="MBW76746.1"/>
    </source>
</evidence>
<feature type="chain" id="PRO_5014720960" evidence="1">
    <location>
        <begin position="21"/>
        <end position="79"/>
    </location>
</feature>
<evidence type="ECO:0000256" key="1">
    <source>
        <dbReference type="SAM" id="SignalP"/>
    </source>
</evidence>
<sequence>MARVYHTINFALHLLSFAFTSQVPVPEVAWSAVSSVKKRSLKWISRADRYRCEKRIQFLLHVAHECSSAIFTVANGYKI</sequence>
<proteinExistence type="predicted"/>
<name>A0A2M4DGT8_ANODA</name>
<dbReference type="AlphaFoldDB" id="A0A2M4DGT8"/>
<organism evidence="2">
    <name type="scientific">Anopheles darlingi</name>
    <name type="common">Mosquito</name>
    <dbReference type="NCBI Taxonomy" id="43151"/>
    <lineage>
        <taxon>Eukaryota</taxon>
        <taxon>Metazoa</taxon>
        <taxon>Ecdysozoa</taxon>
        <taxon>Arthropoda</taxon>
        <taxon>Hexapoda</taxon>
        <taxon>Insecta</taxon>
        <taxon>Pterygota</taxon>
        <taxon>Neoptera</taxon>
        <taxon>Endopterygota</taxon>
        <taxon>Diptera</taxon>
        <taxon>Nematocera</taxon>
        <taxon>Culicoidea</taxon>
        <taxon>Culicidae</taxon>
        <taxon>Anophelinae</taxon>
        <taxon>Anopheles</taxon>
    </lineage>
</organism>
<reference evidence="2" key="1">
    <citation type="submission" date="2018-01" db="EMBL/GenBank/DDBJ databases">
        <title>An insight into the sialome of Amazonian anophelines.</title>
        <authorList>
            <person name="Ribeiro J.M."/>
            <person name="Scarpassa V."/>
            <person name="Calvo E."/>
        </authorList>
    </citation>
    <scope>NUCLEOTIDE SEQUENCE</scope>
</reference>
<dbReference type="EMBL" id="GGFL01012568">
    <property type="protein sequence ID" value="MBW76746.1"/>
    <property type="molecule type" value="Transcribed_RNA"/>
</dbReference>
<feature type="signal peptide" evidence="1">
    <location>
        <begin position="1"/>
        <end position="20"/>
    </location>
</feature>